<keyword evidence="1" id="KW-0812">Transmembrane</keyword>
<accession>A0A5N5SYG1</accession>
<gene>
    <name evidence="2" type="ORF">Anas_03030</name>
</gene>
<keyword evidence="3" id="KW-1185">Reference proteome</keyword>
<dbReference type="Gene3D" id="3.40.50.11530">
    <property type="match status" value="1"/>
</dbReference>
<keyword evidence="1" id="KW-1133">Transmembrane helix</keyword>
<dbReference type="OrthoDB" id="6379318at2759"/>
<reference evidence="2 3" key="1">
    <citation type="journal article" date="2019" name="PLoS Biol.">
        <title>Sex chromosomes control vertical transmission of feminizing Wolbachia symbionts in an isopod.</title>
        <authorList>
            <person name="Becking T."/>
            <person name="Chebbi M.A."/>
            <person name="Giraud I."/>
            <person name="Moumen B."/>
            <person name="Laverre T."/>
            <person name="Caubet Y."/>
            <person name="Peccoud J."/>
            <person name="Gilbert C."/>
            <person name="Cordaux R."/>
        </authorList>
    </citation>
    <scope>NUCLEOTIDE SEQUENCE [LARGE SCALE GENOMIC DNA]</scope>
    <source>
        <strain evidence="2">ANa2</strain>
        <tissue evidence="2">Whole body excluding digestive tract and cuticle</tissue>
    </source>
</reference>
<organism evidence="2 3">
    <name type="scientific">Armadillidium nasatum</name>
    <dbReference type="NCBI Taxonomy" id="96803"/>
    <lineage>
        <taxon>Eukaryota</taxon>
        <taxon>Metazoa</taxon>
        <taxon>Ecdysozoa</taxon>
        <taxon>Arthropoda</taxon>
        <taxon>Crustacea</taxon>
        <taxon>Multicrustacea</taxon>
        <taxon>Malacostraca</taxon>
        <taxon>Eumalacostraca</taxon>
        <taxon>Peracarida</taxon>
        <taxon>Isopoda</taxon>
        <taxon>Oniscidea</taxon>
        <taxon>Crinocheta</taxon>
        <taxon>Armadillidiidae</taxon>
        <taxon>Armadillidium</taxon>
    </lineage>
</organism>
<protein>
    <recommendedName>
        <fullName evidence="4">SEFIR domain-containing protein</fullName>
    </recommendedName>
</protein>
<dbReference type="Proteomes" id="UP000326759">
    <property type="component" value="Unassembled WGS sequence"/>
</dbReference>
<dbReference type="AlphaFoldDB" id="A0A5N5SYG1"/>
<evidence type="ECO:0000313" key="3">
    <source>
        <dbReference type="Proteomes" id="UP000326759"/>
    </source>
</evidence>
<evidence type="ECO:0000313" key="2">
    <source>
        <dbReference type="EMBL" id="KAB7499072.1"/>
    </source>
</evidence>
<evidence type="ECO:0000256" key="1">
    <source>
        <dbReference type="SAM" id="Phobius"/>
    </source>
</evidence>
<dbReference type="EMBL" id="SEYY01018709">
    <property type="protein sequence ID" value="KAB7499072.1"/>
    <property type="molecule type" value="Genomic_DNA"/>
</dbReference>
<keyword evidence="1" id="KW-0472">Membrane</keyword>
<comment type="caution">
    <text evidence="2">The sequence shown here is derived from an EMBL/GenBank/DDBJ whole genome shotgun (WGS) entry which is preliminary data.</text>
</comment>
<evidence type="ECO:0008006" key="4">
    <source>
        <dbReference type="Google" id="ProtNLM"/>
    </source>
</evidence>
<name>A0A5N5SYG1_9CRUS</name>
<proteinExistence type="predicted"/>
<sequence>MMALVGRTRYSANDKVPIDFPNTPTGCYLIRTLKGVFHGFFWLEAKNIIRMESWNTTIVLTPRNFESSVEITWDSPEFPFNFTSWSLTLWYVRDSQVRCEGRESEKRVIQAIDTDDEILKKTSYTFLNLSVGFYCARLSPIDERCPEDGCTPRSSRTVHLSGPPITVKKVSSMSLWVVVVLVVVGIVVGVTFAVFCYSFYRSSFKPNVSYASVSLRDQYQMDPICVLVIWTRLNGDPTSQFENVVSAFKNLLRTYAKCKVIDYLDYTSMEWKERQHLMTNPTEWLHKHLQDTKQKIILIGSEGTTYHCHKIDNNGVSNGVKIKEEQPTNSQKDSLDRLLFPFVQRYLKESKDLASNYGEDILYKISLQVTIGKYIYEFIINRFNPSADSSTMLVKLSLYCKCLGIA</sequence>
<feature type="transmembrane region" description="Helical" evidence="1">
    <location>
        <begin position="175"/>
        <end position="200"/>
    </location>
</feature>